<accession>A0A2Z6AWV2</accession>
<dbReference type="KEGG" id="dfl:DFE_1003"/>
<dbReference type="EMBL" id="AP017378">
    <property type="protein sequence ID" value="BBD07729.1"/>
    <property type="molecule type" value="Genomic_DNA"/>
</dbReference>
<evidence type="ECO:0000313" key="2">
    <source>
        <dbReference type="Proteomes" id="UP000269883"/>
    </source>
</evidence>
<dbReference type="AlphaFoldDB" id="A0A2Z6AWV2"/>
<organism evidence="1 2">
    <name type="scientific">Desulfovibrio ferrophilus</name>
    <dbReference type="NCBI Taxonomy" id="241368"/>
    <lineage>
        <taxon>Bacteria</taxon>
        <taxon>Pseudomonadati</taxon>
        <taxon>Thermodesulfobacteriota</taxon>
        <taxon>Desulfovibrionia</taxon>
        <taxon>Desulfovibrionales</taxon>
        <taxon>Desulfovibrionaceae</taxon>
        <taxon>Desulfovibrio</taxon>
    </lineage>
</organism>
<gene>
    <name evidence="1" type="ORF">DFE_1003</name>
</gene>
<dbReference type="Proteomes" id="UP000269883">
    <property type="component" value="Chromosome"/>
</dbReference>
<reference evidence="1 2" key="1">
    <citation type="journal article" date="2018" name="Sci. Adv.">
        <title>Multi-heme cytochromes provide a pathway for survival in energy-limited environments.</title>
        <authorList>
            <person name="Deng X."/>
            <person name="Dohmae N."/>
            <person name="Nealson K.H."/>
            <person name="Hashimoto K."/>
            <person name="Okamoto A."/>
        </authorList>
    </citation>
    <scope>NUCLEOTIDE SEQUENCE [LARGE SCALE GENOMIC DNA]</scope>
    <source>
        <strain evidence="1 2">IS5</strain>
    </source>
</reference>
<name>A0A2Z6AWV2_9BACT</name>
<dbReference type="RefSeq" id="WP_126377229.1">
    <property type="nucleotide sequence ID" value="NZ_AP017378.1"/>
</dbReference>
<keyword evidence="2" id="KW-1185">Reference proteome</keyword>
<sequence length="92" mass="9830">MTILTRRQLFRGAVKAGQRIADTATGKETNSQTDQVDLSAELEAIAGDFPPEMLQMEAERLGLDPDSPDRTKLLTAVYEAMAAAGGPRAPGQ</sequence>
<evidence type="ECO:0000313" key="1">
    <source>
        <dbReference type="EMBL" id="BBD07729.1"/>
    </source>
</evidence>
<dbReference type="OrthoDB" id="5465397at2"/>
<proteinExistence type="predicted"/>
<protein>
    <submittedName>
        <fullName evidence="1">Uncharacterized protein</fullName>
    </submittedName>
</protein>